<keyword evidence="1" id="KW-0812">Transmembrane</keyword>
<gene>
    <name evidence="2" type="ORF">SAMN05216429_103238</name>
</gene>
<dbReference type="AlphaFoldDB" id="A0A1I3S7Q3"/>
<dbReference type="EMBL" id="FOSC01000003">
    <property type="protein sequence ID" value="SFJ54718.1"/>
    <property type="molecule type" value="Genomic_DNA"/>
</dbReference>
<feature type="transmembrane region" description="Helical" evidence="1">
    <location>
        <begin position="126"/>
        <end position="147"/>
    </location>
</feature>
<keyword evidence="3" id="KW-1185">Reference proteome</keyword>
<proteinExistence type="predicted"/>
<keyword evidence="1" id="KW-0472">Membrane</keyword>
<feature type="transmembrane region" description="Helical" evidence="1">
    <location>
        <begin position="77"/>
        <end position="98"/>
    </location>
</feature>
<protein>
    <submittedName>
        <fullName evidence="2">Uncharacterized protein</fullName>
    </submittedName>
</protein>
<accession>A0A1I3S7Q3</accession>
<evidence type="ECO:0000256" key="1">
    <source>
        <dbReference type="SAM" id="Phobius"/>
    </source>
</evidence>
<evidence type="ECO:0000313" key="2">
    <source>
        <dbReference type="EMBL" id="SFJ54718.1"/>
    </source>
</evidence>
<sequence length="190" mass="21692">MPGTNNYDARNKINKVAAQPMTQESAKNDTTGNPVDAPQVAAWWAERRNYLEKIRQVPEVRQRYRKELFFYLIRRALWSYGFFPVMMAFWLPLVLASFNPVVMAQDMISLLQGFIAGNPEQQANTISSLTLAWLSIGTFFLVFDFVISPFRSPYEYEADVYMKSWEQIHNITGSGTGSDPVPDPIRAPGQ</sequence>
<reference evidence="2 3" key="1">
    <citation type="submission" date="2016-10" db="EMBL/GenBank/DDBJ databases">
        <authorList>
            <person name="de Groot N.N."/>
        </authorList>
    </citation>
    <scope>NUCLEOTIDE SEQUENCE [LARGE SCALE GENOMIC DNA]</scope>
    <source>
        <strain evidence="2 3">IBRC-M 10445</strain>
    </source>
</reference>
<keyword evidence="1" id="KW-1133">Transmembrane helix</keyword>
<evidence type="ECO:0000313" key="3">
    <source>
        <dbReference type="Proteomes" id="UP000199445"/>
    </source>
</evidence>
<dbReference type="Proteomes" id="UP000199445">
    <property type="component" value="Unassembled WGS sequence"/>
</dbReference>
<name>A0A1I3S7Q3_9GAMM</name>
<organism evidence="2 3">
    <name type="scientific">Marinobacter persicus</name>
    <dbReference type="NCBI Taxonomy" id="930118"/>
    <lineage>
        <taxon>Bacteria</taxon>
        <taxon>Pseudomonadati</taxon>
        <taxon>Pseudomonadota</taxon>
        <taxon>Gammaproteobacteria</taxon>
        <taxon>Pseudomonadales</taxon>
        <taxon>Marinobacteraceae</taxon>
        <taxon>Marinobacter</taxon>
    </lineage>
</organism>